<dbReference type="SUPFAM" id="SSF51294">
    <property type="entry name" value="Hedgehog/intein (Hint) domain"/>
    <property type="match status" value="1"/>
</dbReference>
<dbReference type="InterPro" id="IPR036844">
    <property type="entry name" value="Hint_dom_sf"/>
</dbReference>
<dbReference type="Proteomes" id="UP000326912">
    <property type="component" value="Unassembled WGS sequence"/>
</dbReference>
<reference evidence="2 3" key="1">
    <citation type="submission" date="2019-10" db="EMBL/GenBank/DDBJ databases">
        <title>Dictyobacter vulcani sp. nov., within the class Ktedonobacteria, isolated from soil of volcanic Mt. Zao.</title>
        <authorList>
            <person name="Zheng Y."/>
            <person name="Wang C.M."/>
            <person name="Sakai Y."/>
            <person name="Abe K."/>
            <person name="Yokota A."/>
            <person name="Yabe S."/>
        </authorList>
    </citation>
    <scope>NUCLEOTIDE SEQUENCE [LARGE SCALE GENOMIC DNA]</scope>
    <source>
        <strain evidence="2 3">W12</strain>
    </source>
</reference>
<dbReference type="Pfam" id="PF05593">
    <property type="entry name" value="RHS_repeat"/>
    <property type="match status" value="2"/>
</dbReference>
<dbReference type="EMBL" id="BKZW01000001">
    <property type="protein sequence ID" value="GER88987.1"/>
    <property type="molecule type" value="Genomic_DNA"/>
</dbReference>
<name>A0A5J4KRJ7_9CHLR</name>
<evidence type="ECO:0000313" key="2">
    <source>
        <dbReference type="EMBL" id="GER88987.1"/>
    </source>
</evidence>
<sequence>MVDRYGNQIHVHYQQIHPSSSVIRDAVVSSIEYDDPTCHQTSFNGATAACSTWNPKVTLVFDASTKVNQLTNTSGGCANWTNTGFRCDDPVDLSSSGGLPIASAVDAYVLNDMQVQIQGHTLQKYVFSYEQTPPQKITDPLTGKQESAAGYLDLTQVQEQGDQGHSLNSPVLNVSYVSGIQHYEDLGMTATPTTNCGASWSPKNSSGQCYLWSQSYNGRYISVFDNGRGWHEAITWKEARANTHGVDTSNETLNDTFTCDGQETSTNLCGQADDNQWSRIVVQQRMSVTNTNVSGTWKYQYSLRTGWQNGFCSNCSSGFTWGNINDGDYADFYNGQFSSFASTLEFLPDASFKNHFFYSSPGWGVAESGITCYRKNGMQCAVVPYWNPDVGMAGKEKTVQVYTSDSKVLSVTNWFYSMNCPPAGVAHSQVLDSSITLGPPNNVGDQYLSSALDENNPVVVCDSRMTEEDDYQIDGVTDTAHFMTDPRVVHKQVNYDYDTDNQGPNQIAGYDYGNLSDTDVSGNDVSGHNVTHTAFYPNDNLANGIYLTALPEQTQIRDNTDYSKSNFYGCEQYFYGSNSSATTPATIPALTKTLSYLSPTDCTGSSVSTQHLFNSSGDAIAAIDGDNHLGCTSGTSQYTSCATFDSFGTHIIKATNAKNQTVTNTYDASSAAGGYGQWLLGMTNANGQTMSYQYDELGRLIGTVEPGDSTSAPTITYTYNNGCTNGGTGPCVELDTSRRTTVGGATTTARQWFDGLGHLLETRTPSPNSGKDILSYTLYDNMGRVTTTSLPYGVPTGTGFVAPDLTKARTVTSYDALDRPLGSVTYGDATTIVTSSSIIYTVAQGVPSFQYDTATPFQQTITLDAYNHQTIGFADALGRTRYTQAYSGTGTTGNTYAVVRTVQTNYDTANNVTSVLTEDGAQKNQAYYSATYNALGRNTGYNDPDSGACSASYLPPNCQNASDTAWKFTYDGNGNILSQTDPRGQATYTSYDVLDRPLCKGTTSASVSPCNSSAYATYFYDSYDNSSNPGVTFPTTCTAPTGSFASYPIDQRVAETFNGTPGSGSRCAGYDQRGQQDMRGLSVSVDGKTTTQTAYMSYNDMGQVTSLVYPDNETISAQFNTNGYLQSSYFGTSGTPDPVSFLVGQMSYTDSGLVSGMAFGGSGAKAGTPTAVFSTAMSYDGIQRPQTTSATRAGGTFWSQMRGYDNVGNVTSVNTTLSTTGNVLQTDSQSFCYDDLNRLVWAGNSGTPTGGDHCGNAPSGTTIGTYQQSYSYDALDRLTNGPSGATTYGGFPMHGAVTLGKMPNQYASYDAMGNMTCRNVDTTSNHSCDSTQTGAKITYDNEGRPNTWTAPNGTDADDQFLYDNAGNRVLERTRTGSTVTDTITFDGLTDVSITGASTSTTKYYAADGQRVAMRKDGTLTYLLPDLLSSTSVAVTSTGTIQAVQLFAPFGSTRYSDGTMPTPYNFTGQRLDSLTGLLYYNARYYDPISGRFTSADDVVTNSNGNDPYAYVSGNPETATDPTGHRMEGYDGSSANNESDGNGGNRLTVYETDGSNWASFSWNNYATSTCVYGCGGYSSRASHSSGGGHSSTKHSTGGHGGSKHTGSHAAPKPTHHESIASTGLHVVVKGLDLFLGVSSMINDWHTLTSNDAGWWDKTIAAGDLAMNLGMDVSMFMGIGEGLRAGALALKGGEELAEHGGVDLLEKSAAACGLSFSFATTVAVAGGSQSIGSLKVGQQVWAYNTQTKKMELEPIQHVIVTKDNDLVDLTISTQAPAKHLSSETIHTNKKHPFLVAGKGFVPVGQLRLGMPIVEANGQLGVVTGWKSVPGSQIMYNLTVTQDHTYTVGTNQWVVHNDGGPCKFVDKYAGHIFRDADGHLLNDTVENRKMFEDATNDAANYLGPDARGNEWYAKIIEGGKQVWVSARNNVIRNAGVNDIPHIYNPVSGLSKMITP</sequence>
<feature type="region of interest" description="Disordered" evidence="1">
    <location>
        <begin position="1503"/>
        <end position="1545"/>
    </location>
</feature>
<protein>
    <recommendedName>
        <fullName evidence="4">Intein C-terminal splicing domain-containing protein</fullName>
    </recommendedName>
</protein>
<keyword evidence="3" id="KW-1185">Reference proteome</keyword>
<dbReference type="PANTHER" id="PTHR32305">
    <property type="match status" value="1"/>
</dbReference>
<dbReference type="InterPro" id="IPR031325">
    <property type="entry name" value="RHS_repeat"/>
</dbReference>
<dbReference type="Pfam" id="PF07591">
    <property type="entry name" value="PT-HINT"/>
    <property type="match status" value="1"/>
</dbReference>
<evidence type="ECO:0000256" key="1">
    <source>
        <dbReference type="SAM" id="MobiDB-lite"/>
    </source>
</evidence>
<dbReference type="Gene3D" id="2.170.16.10">
    <property type="entry name" value="Hedgehog/Intein (Hint) domain"/>
    <property type="match status" value="1"/>
</dbReference>
<dbReference type="Gene3D" id="2.180.10.10">
    <property type="entry name" value="RHS repeat-associated core"/>
    <property type="match status" value="2"/>
</dbReference>
<dbReference type="NCBIfam" id="TIGR03696">
    <property type="entry name" value="Rhs_assc_core"/>
    <property type="match status" value="1"/>
</dbReference>
<accession>A0A5J4KRJ7</accession>
<organism evidence="2 3">
    <name type="scientific">Dictyobacter vulcani</name>
    <dbReference type="NCBI Taxonomy" id="2607529"/>
    <lineage>
        <taxon>Bacteria</taxon>
        <taxon>Bacillati</taxon>
        <taxon>Chloroflexota</taxon>
        <taxon>Ktedonobacteria</taxon>
        <taxon>Ktedonobacterales</taxon>
        <taxon>Dictyobacteraceae</taxon>
        <taxon>Dictyobacter</taxon>
    </lineage>
</organism>
<dbReference type="NCBIfam" id="TIGR01643">
    <property type="entry name" value="YD_repeat_2x"/>
    <property type="match status" value="2"/>
</dbReference>
<evidence type="ECO:0000313" key="3">
    <source>
        <dbReference type="Proteomes" id="UP000326912"/>
    </source>
</evidence>
<dbReference type="InterPro" id="IPR050708">
    <property type="entry name" value="T6SS_VgrG/RHS"/>
</dbReference>
<gene>
    <name evidence="2" type="ORF">KDW_31490</name>
</gene>
<proteinExistence type="predicted"/>
<dbReference type="RefSeq" id="WP_151756818.1">
    <property type="nucleotide sequence ID" value="NZ_BKZW01000001.1"/>
</dbReference>
<dbReference type="InterPro" id="IPR022385">
    <property type="entry name" value="Rhs_assc_core"/>
</dbReference>
<comment type="caution">
    <text evidence="2">The sequence shown here is derived from an EMBL/GenBank/DDBJ whole genome shotgun (WGS) entry which is preliminary data.</text>
</comment>
<dbReference type="InterPro" id="IPR006530">
    <property type="entry name" value="YD"/>
</dbReference>
<feature type="region of interest" description="Disordered" evidence="1">
    <location>
        <begin position="1581"/>
        <end position="1614"/>
    </location>
</feature>
<dbReference type="PANTHER" id="PTHR32305:SF17">
    <property type="entry name" value="TRNA NUCLEASE WAPA"/>
    <property type="match status" value="1"/>
</dbReference>
<evidence type="ECO:0008006" key="4">
    <source>
        <dbReference type="Google" id="ProtNLM"/>
    </source>
</evidence>